<dbReference type="Proteomes" id="UP001352223">
    <property type="component" value="Unassembled WGS sequence"/>
</dbReference>
<evidence type="ECO:0000313" key="9">
    <source>
        <dbReference type="Proteomes" id="UP001352223"/>
    </source>
</evidence>
<keyword evidence="2" id="KW-0479">Metal-binding</keyword>
<keyword evidence="4" id="KW-0408">Iron</keyword>
<dbReference type="PANTHER" id="PTHR21266">
    <property type="entry name" value="IRON-SULFUR DOMAIN CONTAINING PROTEIN"/>
    <property type="match status" value="1"/>
</dbReference>
<keyword evidence="6" id="KW-1133">Transmembrane helix</keyword>
<keyword evidence="6" id="KW-0812">Transmembrane</keyword>
<evidence type="ECO:0000313" key="8">
    <source>
        <dbReference type="EMBL" id="MEB3961592.1"/>
    </source>
</evidence>
<protein>
    <submittedName>
        <fullName evidence="8">Rieske (2Fe-2S) protein</fullName>
    </submittedName>
</protein>
<dbReference type="Gene3D" id="2.102.10.10">
    <property type="entry name" value="Rieske [2Fe-2S] iron-sulphur domain"/>
    <property type="match status" value="1"/>
</dbReference>
<dbReference type="CDD" id="cd03467">
    <property type="entry name" value="Rieske"/>
    <property type="match status" value="1"/>
</dbReference>
<evidence type="ECO:0000256" key="1">
    <source>
        <dbReference type="ARBA" id="ARBA00022714"/>
    </source>
</evidence>
<dbReference type="RefSeq" id="WP_324768896.1">
    <property type="nucleotide sequence ID" value="NZ_BAAATS010000006.1"/>
</dbReference>
<evidence type="ECO:0000256" key="5">
    <source>
        <dbReference type="ARBA" id="ARBA00023014"/>
    </source>
</evidence>
<sequence length="306" mass="31832">MTTAPGARPPTARVSVLVPRLLRSCLDALERVENAEALDRVATPVQKAVRALPLGSLRDVLHGRQLGHPLHPVMVQVPMGAWLSSAVLDLVPGARRPARLLVGLGTLAALPAALAGWADWAEQHEQQMRTGLVHAGANVAAVSLYGASFVVRGRRPLLGRALGLGGLASASVGGFIGGHLAYRQAAGANKTEPVPHLIDPGWHRLGPVAELTPGKAVRWMLGEVPVVAVRGEDGTVDVLADRCSHLAGPLSEGDVDDGCVTCPWHGSVFRLSDGSVVRGPATAPQPCFETRIEPDGILAVCLPGAG</sequence>
<evidence type="ECO:0000259" key="7">
    <source>
        <dbReference type="PROSITE" id="PS51296"/>
    </source>
</evidence>
<keyword evidence="6" id="KW-0472">Membrane</keyword>
<keyword evidence="3" id="KW-0560">Oxidoreductase</keyword>
<feature type="transmembrane region" description="Helical" evidence="6">
    <location>
        <begin position="162"/>
        <end position="182"/>
    </location>
</feature>
<feature type="transmembrane region" description="Helical" evidence="6">
    <location>
        <begin position="100"/>
        <end position="120"/>
    </location>
</feature>
<dbReference type="Pfam" id="PF09990">
    <property type="entry name" value="DUF2231"/>
    <property type="match status" value="1"/>
</dbReference>
<comment type="caution">
    <text evidence="8">The sequence shown here is derived from an EMBL/GenBank/DDBJ whole genome shotgun (WGS) entry which is preliminary data.</text>
</comment>
<proteinExistence type="predicted"/>
<organism evidence="8 9">
    <name type="scientific">Streptomyces kunmingensis</name>
    <dbReference type="NCBI Taxonomy" id="68225"/>
    <lineage>
        <taxon>Bacteria</taxon>
        <taxon>Bacillati</taxon>
        <taxon>Actinomycetota</taxon>
        <taxon>Actinomycetes</taxon>
        <taxon>Kitasatosporales</taxon>
        <taxon>Streptomycetaceae</taxon>
        <taxon>Streptomyces</taxon>
    </lineage>
</organism>
<keyword evidence="5" id="KW-0411">Iron-sulfur</keyword>
<gene>
    <name evidence="8" type="ORF">OKJ48_15235</name>
</gene>
<accession>A0ABU6CBN8</accession>
<keyword evidence="1" id="KW-0001">2Fe-2S</keyword>
<evidence type="ECO:0000256" key="6">
    <source>
        <dbReference type="SAM" id="Phobius"/>
    </source>
</evidence>
<dbReference type="InterPro" id="IPR017941">
    <property type="entry name" value="Rieske_2Fe-2S"/>
</dbReference>
<reference evidence="8 9" key="1">
    <citation type="submission" date="2022-10" db="EMBL/GenBank/DDBJ databases">
        <authorList>
            <person name="Xie J."/>
            <person name="Shen N."/>
        </authorList>
    </citation>
    <scope>NUCLEOTIDE SEQUENCE [LARGE SCALE GENOMIC DNA]</scope>
    <source>
        <strain evidence="8 9">DSM 41681</strain>
    </source>
</reference>
<dbReference type="PROSITE" id="PS51296">
    <property type="entry name" value="RIESKE"/>
    <property type="match status" value="1"/>
</dbReference>
<dbReference type="PANTHER" id="PTHR21266:SF60">
    <property type="entry name" value="3-KETOSTEROID-9-ALPHA-MONOOXYGENASE, OXYGENASE COMPONENT"/>
    <property type="match status" value="1"/>
</dbReference>
<dbReference type="Pfam" id="PF00355">
    <property type="entry name" value="Rieske"/>
    <property type="match status" value="1"/>
</dbReference>
<dbReference type="InterPro" id="IPR019251">
    <property type="entry name" value="DUF2231_TM"/>
</dbReference>
<keyword evidence="9" id="KW-1185">Reference proteome</keyword>
<dbReference type="SUPFAM" id="SSF50022">
    <property type="entry name" value="ISP domain"/>
    <property type="match status" value="1"/>
</dbReference>
<evidence type="ECO:0000256" key="4">
    <source>
        <dbReference type="ARBA" id="ARBA00023004"/>
    </source>
</evidence>
<feature type="domain" description="Rieske" evidence="7">
    <location>
        <begin position="203"/>
        <end position="299"/>
    </location>
</feature>
<evidence type="ECO:0000256" key="3">
    <source>
        <dbReference type="ARBA" id="ARBA00023002"/>
    </source>
</evidence>
<evidence type="ECO:0000256" key="2">
    <source>
        <dbReference type="ARBA" id="ARBA00022723"/>
    </source>
</evidence>
<dbReference type="InterPro" id="IPR036922">
    <property type="entry name" value="Rieske_2Fe-2S_sf"/>
</dbReference>
<name>A0ABU6CBN8_9ACTN</name>
<dbReference type="EMBL" id="JAOZYB010000101">
    <property type="protein sequence ID" value="MEB3961592.1"/>
    <property type="molecule type" value="Genomic_DNA"/>
</dbReference>
<feature type="transmembrane region" description="Helical" evidence="6">
    <location>
        <begin position="132"/>
        <end position="150"/>
    </location>
</feature>
<dbReference type="InterPro" id="IPR050584">
    <property type="entry name" value="Cholesterol_7-desaturase"/>
</dbReference>